<dbReference type="SUPFAM" id="SSF53590">
    <property type="entry name" value="Nucleoside hydrolase"/>
    <property type="match status" value="1"/>
</dbReference>
<dbReference type="GO" id="GO:0006152">
    <property type="term" value="P:purine nucleoside catabolic process"/>
    <property type="evidence" value="ECO:0007669"/>
    <property type="project" value="TreeGrafter"/>
</dbReference>
<dbReference type="InterPro" id="IPR001910">
    <property type="entry name" value="Inosine/uridine_hydrolase_dom"/>
</dbReference>
<evidence type="ECO:0000259" key="3">
    <source>
        <dbReference type="Pfam" id="PF01156"/>
    </source>
</evidence>
<dbReference type="KEGG" id="pnp:IJ22_00380"/>
<keyword evidence="2" id="KW-0326">Glycosidase</keyword>
<evidence type="ECO:0000313" key="4">
    <source>
        <dbReference type="EMBL" id="ALS20430.1"/>
    </source>
</evidence>
<dbReference type="PANTHER" id="PTHR12304">
    <property type="entry name" value="INOSINE-URIDINE PREFERRING NUCLEOSIDE HYDROLASE"/>
    <property type="match status" value="1"/>
</dbReference>
<organism evidence="4 5">
    <name type="scientific">Paenibacillus naphthalenovorans</name>
    <dbReference type="NCBI Taxonomy" id="162209"/>
    <lineage>
        <taxon>Bacteria</taxon>
        <taxon>Bacillati</taxon>
        <taxon>Bacillota</taxon>
        <taxon>Bacilli</taxon>
        <taxon>Bacillales</taxon>
        <taxon>Paenibacillaceae</taxon>
        <taxon>Paenibacillus</taxon>
    </lineage>
</organism>
<dbReference type="Pfam" id="PF01156">
    <property type="entry name" value="IU_nuc_hydro"/>
    <property type="match status" value="1"/>
</dbReference>
<dbReference type="PANTHER" id="PTHR12304:SF4">
    <property type="entry name" value="URIDINE NUCLEOSIDASE"/>
    <property type="match status" value="1"/>
</dbReference>
<keyword evidence="5" id="KW-1185">Reference proteome</keyword>
<gene>
    <name evidence="4" type="ORF">IJ22_00380</name>
</gene>
<accession>A0A0U2W1M6</accession>
<evidence type="ECO:0000256" key="2">
    <source>
        <dbReference type="ARBA" id="ARBA00023295"/>
    </source>
</evidence>
<evidence type="ECO:0000256" key="1">
    <source>
        <dbReference type="ARBA" id="ARBA00022801"/>
    </source>
</evidence>
<sequence length="333" mass="36454">MRFSSVSLFFLDGSLCGRKGTVMQKKVILDVDTGIDDALGIVLAVRSRQLDILGITTVSGNVSLAKATENTCKILELLDAAERIPVIRGADRPLFRPAVFEHRVHGEDGLGGALSAMQLEKTAADGFAPDFMIASAVRFPGEVTLVMTGPLTNLAHAVRKDPGLVHRVKEVIFMGGAVQSFGNVTPTAEYNMYVDPEAAKIVMHAGFRSLTLVGLDVTRRALLTEEHIGQLAGSPLGDYVRQSTADYMKRYYERYGVRACAMHDPLAVGVAINRDLVTTGYYYVDVETRSDLCDGQTVCDFQNRLHKQPNVHVCLEVDTGAFFRLFIRALRSI</sequence>
<dbReference type="CDD" id="cd02650">
    <property type="entry name" value="nuc_hydro_CaPnhB"/>
    <property type="match status" value="1"/>
</dbReference>
<reference evidence="5" key="1">
    <citation type="submission" date="2015-12" db="EMBL/GenBank/DDBJ databases">
        <title>Complete genome sequences of two moderately thermophilic Paenibacillus species.</title>
        <authorList>
            <person name="Butler R.III."/>
            <person name="Wang J."/>
            <person name="Stark B.C."/>
            <person name="Pombert J.-F."/>
        </authorList>
    </citation>
    <scope>NUCLEOTIDE SEQUENCE [LARGE SCALE GENOMIC DNA]</scope>
    <source>
        <strain evidence="5">32O-Y</strain>
    </source>
</reference>
<protein>
    <submittedName>
        <fullName evidence="4">Nucleoside hydrolase</fullName>
    </submittedName>
</protein>
<dbReference type="Gene3D" id="3.90.245.10">
    <property type="entry name" value="Ribonucleoside hydrolase-like"/>
    <property type="match status" value="1"/>
</dbReference>
<keyword evidence="1 4" id="KW-0378">Hydrolase</keyword>
<evidence type="ECO:0000313" key="5">
    <source>
        <dbReference type="Proteomes" id="UP000061660"/>
    </source>
</evidence>
<dbReference type="PATRIC" id="fig|162209.4.peg.31"/>
<reference evidence="4 5" key="2">
    <citation type="journal article" date="2016" name="Genome Announc.">
        <title>Complete Genome Sequences of Two Interactive Moderate Thermophiles, Paenibacillus napthalenovorans 32O-Y and Paenibacillus sp. 32O-W.</title>
        <authorList>
            <person name="Butler R.R.III."/>
            <person name="Wang J."/>
            <person name="Stark B.C."/>
            <person name="Pombert J.F."/>
        </authorList>
    </citation>
    <scope>NUCLEOTIDE SEQUENCE [LARGE SCALE GENOMIC DNA]</scope>
    <source>
        <strain evidence="4 5">32O-Y</strain>
    </source>
</reference>
<proteinExistence type="predicted"/>
<feature type="domain" description="Inosine/uridine-preferring nucleoside hydrolase" evidence="3">
    <location>
        <begin position="27"/>
        <end position="323"/>
    </location>
</feature>
<dbReference type="InterPro" id="IPR036452">
    <property type="entry name" value="Ribo_hydro-like"/>
</dbReference>
<dbReference type="EMBL" id="CP013652">
    <property type="protein sequence ID" value="ALS20430.1"/>
    <property type="molecule type" value="Genomic_DNA"/>
</dbReference>
<dbReference type="Proteomes" id="UP000061660">
    <property type="component" value="Chromosome"/>
</dbReference>
<dbReference type="STRING" id="162209.IJ22_00380"/>
<dbReference type="InterPro" id="IPR023186">
    <property type="entry name" value="IUNH"/>
</dbReference>
<dbReference type="GO" id="GO:0005829">
    <property type="term" value="C:cytosol"/>
    <property type="evidence" value="ECO:0007669"/>
    <property type="project" value="TreeGrafter"/>
</dbReference>
<dbReference type="GO" id="GO:0008477">
    <property type="term" value="F:purine nucleosidase activity"/>
    <property type="evidence" value="ECO:0007669"/>
    <property type="project" value="TreeGrafter"/>
</dbReference>
<dbReference type="AlphaFoldDB" id="A0A0U2W1M6"/>
<name>A0A0U2W1M6_9BACL</name>